<name>A0A067BQY2_SAPPC</name>
<evidence type="ECO:0000256" key="1">
    <source>
        <dbReference type="SAM" id="SignalP"/>
    </source>
</evidence>
<dbReference type="VEuPathDB" id="FungiDB:SPRG_15688"/>
<dbReference type="Proteomes" id="UP000030745">
    <property type="component" value="Unassembled WGS sequence"/>
</dbReference>
<dbReference type="EMBL" id="KK583367">
    <property type="protein sequence ID" value="KDO19165.1"/>
    <property type="molecule type" value="Genomic_DNA"/>
</dbReference>
<protein>
    <submittedName>
        <fullName evidence="2">Uncharacterized protein</fullName>
    </submittedName>
</protein>
<organism evidence="2 3">
    <name type="scientific">Saprolegnia parasitica (strain CBS 223.65)</name>
    <dbReference type="NCBI Taxonomy" id="695850"/>
    <lineage>
        <taxon>Eukaryota</taxon>
        <taxon>Sar</taxon>
        <taxon>Stramenopiles</taxon>
        <taxon>Oomycota</taxon>
        <taxon>Saprolegniomycetes</taxon>
        <taxon>Saprolegniales</taxon>
        <taxon>Saprolegniaceae</taxon>
        <taxon>Saprolegnia</taxon>
    </lineage>
</organism>
<reference evidence="2 3" key="1">
    <citation type="journal article" date="2013" name="PLoS Genet.">
        <title>Distinctive expansion of potential virulence genes in the genome of the oomycete fish pathogen Saprolegnia parasitica.</title>
        <authorList>
            <person name="Jiang R.H."/>
            <person name="de Bruijn I."/>
            <person name="Haas B.J."/>
            <person name="Belmonte R."/>
            <person name="Lobach L."/>
            <person name="Christie J."/>
            <person name="van den Ackerveken G."/>
            <person name="Bottin A."/>
            <person name="Bulone V."/>
            <person name="Diaz-Moreno S.M."/>
            <person name="Dumas B."/>
            <person name="Fan L."/>
            <person name="Gaulin E."/>
            <person name="Govers F."/>
            <person name="Grenville-Briggs L.J."/>
            <person name="Horner N.R."/>
            <person name="Levin J.Z."/>
            <person name="Mammella M."/>
            <person name="Meijer H.J."/>
            <person name="Morris P."/>
            <person name="Nusbaum C."/>
            <person name="Oome S."/>
            <person name="Phillips A.J."/>
            <person name="van Rooyen D."/>
            <person name="Rzeszutek E."/>
            <person name="Saraiva M."/>
            <person name="Secombes C.J."/>
            <person name="Seidl M.F."/>
            <person name="Snel B."/>
            <person name="Stassen J.H."/>
            <person name="Sykes S."/>
            <person name="Tripathy S."/>
            <person name="van den Berg H."/>
            <person name="Vega-Arreguin J.C."/>
            <person name="Wawra S."/>
            <person name="Young S.K."/>
            <person name="Zeng Q."/>
            <person name="Dieguez-Uribeondo J."/>
            <person name="Russ C."/>
            <person name="Tyler B.M."/>
            <person name="van West P."/>
        </authorList>
    </citation>
    <scope>NUCLEOTIDE SEQUENCE [LARGE SCALE GENOMIC DNA]</scope>
    <source>
        <strain evidence="2 3">CBS 223.65</strain>
    </source>
</reference>
<keyword evidence="1" id="KW-0732">Signal</keyword>
<feature type="chain" id="PRO_5001633622" evidence="1">
    <location>
        <begin position="23"/>
        <end position="179"/>
    </location>
</feature>
<keyword evidence="3" id="KW-1185">Reference proteome</keyword>
<sequence length="179" mass="18343">MSPELCGIALLIALCGAALCGAALCGVAPGRVTPEDNVDTLLPNALFAPPANAVVSVAKLASSTDLERPIQPSSVLGRSSVGALIATPHVPASEGQYTLATGGVGRFIDGFKAERVTVVAVPPPLTAVMNRLLEMPFGATLAVATIQDMLFEHAALLTKSLHHCIELLVQHGLFALASS</sequence>
<feature type="signal peptide" evidence="1">
    <location>
        <begin position="1"/>
        <end position="22"/>
    </location>
</feature>
<dbReference type="KEGG" id="spar:SPRG_15688"/>
<accession>A0A067BQY2</accession>
<gene>
    <name evidence="2" type="ORF">SPRG_15688</name>
</gene>
<dbReference type="RefSeq" id="XP_012210135.1">
    <property type="nucleotide sequence ID" value="XM_012354745.1"/>
</dbReference>
<dbReference type="AlphaFoldDB" id="A0A067BQY2"/>
<dbReference type="GeneID" id="24137392"/>
<evidence type="ECO:0000313" key="2">
    <source>
        <dbReference type="EMBL" id="KDO19165.1"/>
    </source>
</evidence>
<proteinExistence type="predicted"/>
<evidence type="ECO:0000313" key="3">
    <source>
        <dbReference type="Proteomes" id="UP000030745"/>
    </source>
</evidence>